<dbReference type="AlphaFoldDB" id="A0A061J9T9"/>
<dbReference type="InterPro" id="IPR035437">
    <property type="entry name" value="SNase_OB-fold_sf"/>
</dbReference>
<dbReference type="VEuPathDB" id="TriTrypDB:TRSC58_01373"/>
<keyword evidence="1" id="KW-0540">Nuclease</keyword>
<dbReference type="SMART" id="SM00318">
    <property type="entry name" value="SNc"/>
    <property type="match status" value="1"/>
</dbReference>
<evidence type="ECO:0000256" key="2">
    <source>
        <dbReference type="ARBA" id="ARBA00022759"/>
    </source>
</evidence>
<keyword evidence="5" id="KW-1133">Transmembrane helix</keyword>
<feature type="region of interest" description="Disordered" evidence="4">
    <location>
        <begin position="217"/>
        <end position="244"/>
    </location>
</feature>
<evidence type="ECO:0000313" key="8">
    <source>
        <dbReference type="Proteomes" id="UP000031737"/>
    </source>
</evidence>
<dbReference type="GO" id="GO:0004519">
    <property type="term" value="F:endonuclease activity"/>
    <property type="evidence" value="ECO:0007669"/>
    <property type="project" value="UniProtKB-KW"/>
</dbReference>
<dbReference type="Gene3D" id="2.40.50.90">
    <property type="match status" value="1"/>
</dbReference>
<keyword evidence="5" id="KW-0472">Membrane</keyword>
<evidence type="ECO:0000259" key="6">
    <source>
        <dbReference type="PROSITE" id="PS50830"/>
    </source>
</evidence>
<evidence type="ECO:0000256" key="3">
    <source>
        <dbReference type="ARBA" id="ARBA00022801"/>
    </source>
</evidence>
<reference evidence="7 8" key="1">
    <citation type="submission" date="2013-07" db="EMBL/GenBank/DDBJ databases">
        <authorList>
            <person name="Stoco P.H."/>
            <person name="Wagner G."/>
            <person name="Gerber A."/>
            <person name="Zaha A."/>
            <person name="Thompson C."/>
            <person name="Bartholomeu D.C."/>
            <person name="Luckemeyer D.D."/>
            <person name="Bahia D."/>
            <person name="Loreto E."/>
            <person name="Prestes E.B."/>
            <person name="Lima F.M."/>
            <person name="Rodrigues-Luiz G."/>
            <person name="Vallejo G.A."/>
            <person name="Filho J.F."/>
            <person name="Monteiro K.M."/>
            <person name="Tyler K.M."/>
            <person name="de Almeida L.G."/>
            <person name="Ortiz M.F."/>
            <person name="Siervo M.A."/>
            <person name="de Moraes M.H."/>
            <person name="Cunha O.L."/>
            <person name="Mendonca-Neto R."/>
            <person name="Silva R."/>
            <person name="Teixeira S.M."/>
            <person name="Murta S.M."/>
            <person name="Sincero T.C."/>
            <person name="Mendes T.A."/>
            <person name="Urmenyi T.P."/>
            <person name="Silva V.G."/>
            <person name="da Rocha W.D."/>
            <person name="Andersson B."/>
            <person name="Romanha A.J."/>
            <person name="Steindel M."/>
            <person name="de Vasconcelos A.T."/>
            <person name="Grisard E.C."/>
        </authorList>
    </citation>
    <scope>NUCLEOTIDE SEQUENCE [LARGE SCALE GENOMIC DNA]</scope>
    <source>
        <strain evidence="7 8">SC58</strain>
    </source>
</reference>
<dbReference type="PANTHER" id="PTHR12302:SF3">
    <property type="entry name" value="SERINE_THREONINE-PROTEIN KINASE 31"/>
    <property type="match status" value="1"/>
</dbReference>
<proteinExistence type="predicted"/>
<dbReference type="Proteomes" id="UP000031737">
    <property type="component" value="Unassembled WGS sequence"/>
</dbReference>
<accession>A0A061J9T9</accession>
<dbReference type="OrthoDB" id="430293at2759"/>
<keyword evidence="5" id="KW-0812">Transmembrane</keyword>
<evidence type="ECO:0000256" key="4">
    <source>
        <dbReference type="SAM" id="MobiDB-lite"/>
    </source>
</evidence>
<sequence>MCSPRWHCAGTGKKKSGPWRCADAMALPAPTVTHGARISKFSYFMVALALSAALLVAWLRQEERTLVGQTFLVKPKFVVDGSSFYATTEEGKFVLLRLRLLDAPALDGPYGRESRSYLSQLLLNRPAADVLCRVTGADAAAGLIADVFVPSGGSELGRLMSVQETMVREGWAWAMQGGFAPNYKLRVIMAEARQAKRGLWQDDRFGALLMHRAARGQKLGPSHAEGHRRKHGSQNGPGFRRVRP</sequence>
<protein>
    <recommendedName>
        <fullName evidence="6">TNase-like domain-containing protein</fullName>
    </recommendedName>
</protein>
<evidence type="ECO:0000256" key="1">
    <source>
        <dbReference type="ARBA" id="ARBA00022722"/>
    </source>
</evidence>
<gene>
    <name evidence="7" type="ORF">TRSC58_01373</name>
</gene>
<dbReference type="InterPro" id="IPR016071">
    <property type="entry name" value="Staphylococal_nuclease_OB-fold"/>
</dbReference>
<name>A0A061J9T9_TRYRA</name>
<feature type="transmembrane region" description="Helical" evidence="5">
    <location>
        <begin position="41"/>
        <end position="59"/>
    </location>
</feature>
<dbReference type="PROSITE" id="PS50830">
    <property type="entry name" value="TNASE_3"/>
    <property type="match status" value="1"/>
</dbReference>
<dbReference type="GO" id="GO:0016787">
    <property type="term" value="F:hydrolase activity"/>
    <property type="evidence" value="ECO:0007669"/>
    <property type="project" value="UniProtKB-KW"/>
</dbReference>
<evidence type="ECO:0000313" key="7">
    <source>
        <dbReference type="EMBL" id="ESL10886.1"/>
    </source>
</evidence>
<comment type="caution">
    <text evidence="7">The sequence shown here is derived from an EMBL/GenBank/DDBJ whole genome shotgun (WGS) entry which is preliminary data.</text>
</comment>
<keyword evidence="3" id="KW-0378">Hydrolase</keyword>
<organism evidence="7 8">
    <name type="scientific">Trypanosoma rangeli SC58</name>
    <dbReference type="NCBI Taxonomy" id="429131"/>
    <lineage>
        <taxon>Eukaryota</taxon>
        <taxon>Discoba</taxon>
        <taxon>Euglenozoa</taxon>
        <taxon>Kinetoplastea</taxon>
        <taxon>Metakinetoplastina</taxon>
        <taxon>Trypanosomatida</taxon>
        <taxon>Trypanosomatidae</taxon>
        <taxon>Trypanosoma</taxon>
        <taxon>Herpetosoma</taxon>
    </lineage>
</organism>
<dbReference type="SUPFAM" id="SSF50199">
    <property type="entry name" value="Staphylococcal nuclease"/>
    <property type="match status" value="1"/>
</dbReference>
<evidence type="ECO:0000256" key="5">
    <source>
        <dbReference type="SAM" id="Phobius"/>
    </source>
</evidence>
<dbReference type="EMBL" id="AUPL01001373">
    <property type="protein sequence ID" value="ESL10886.1"/>
    <property type="molecule type" value="Genomic_DNA"/>
</dbReference>
<dbReference type="Pfam" id="PF00565">
    <property type="entry name" value="SNase"/>
    <property type="match status" value="1"/>
</dbReference>
<feature type="domain" description="TNase-like" evidence="6">
    <location>
        <begin position="78"/>
        <end position="202"/>
    </location>
</feature>
<keyword evidence="2" id="KW-0255">Endonuclease</keyword>
<dbReference type="PANTHER" id="PTHR12302">
    <property type="entry name" value="EBNA2 BINDING PROTEIN P100"/>
    <property type="match status" value="1"/>
</dbReference>
<keyword evidence="8" id="KW-1185">Reference proteome</keyword>